<keyword evidence="5" id="KW-1185">Reference proteome</keyword>
<evidence type="ECO:0000259" key="2">
    <source>
        <dbReference type="Pfam" id="PF21647"/>
    </source>
</evidence>
<dbReference type="InterPro" id="IPR049172">
    <property type="entry name" value="DUF6857_pln"/>
</dbReference>
<feature type="domain" description="DUF6857" evidence="2">
    <location>
        <begin position="221"/>
        <end position="455"/>
    </location>
</feature>
<protein>
    <recommendedName>
        <fullName evidence="2">DUF6857 domain-containing protein</fullName>
    </recommendedName>
</protein>
<reference evidence="3" key="2">
    <citation type="submission" date="2017-06" db="EMBL/GenBank/DDBJ databases">
        <title>WGS assembly of Brachypodium distachyon.</title>
        <authorList>
            <consortium name="The International Brachypodium Initiative"/>
            <person name="Lucas S."/>
            <person name="Harmon-Smith M."/>
            <person name="Lail K."/>
            <person name="Tice H."/>
            <person name="Grimwood J."/>
            <person name="Bruce D."/>
            <person name="Barry K."/>
            <person name="Shu S."/>
            <person name="Lindquist E."/>
            <person name="Wang M."/>
            <person name="Pitluck S."/>
            <person name="Vogel J.P."/>
            <person name="Garvin D.F."/>
            <person name="Mockler T.C."/>
            <person name="Schmutz J."/>
            <person name="Rokhsar D."/>
            <person name="Bevan M.W."/>
        </authorList>
    </citation>
    <scope>NUCLEOTIDE SEQUENCE</scope>
    <source>
        <strain evidence="3">Bd21</strain>
    </source>
</reference>
<proteinExistence type="predicted"/>
<evidence type="ECO:0000256" key="1">
    <source>
        <dbReference type="SAM" id="MobiDB-lite"/>
    </source>
</evidence>
<feature type="region of interest" description="Disordered" evidence="1">
    <location>
        <begin position="1"/>
        <end position="231"/>
    </location>
</feature>
<dbReference type="ExpressionAtlas" id="A0A0Q3EME2">
    <property type="expression patterns" value="baseline and differential"/>
</dbReference>
<dbReference type="Proteomes" id="UP000008810">
    <property type="component" value="Chromosome 4"/>
</dbReference>
<dbReference type="EnsemblPlants" id="KQJ88702">
    <property type="protein sequence ID" value="KQJ88702"/>
    <property type="gene ID" value="BRADI_4g20600v3"/>
</dbReference>
<evidence type="ECO:0000313" key="3">
    <source>
        <dbReference type="EMBL" id="KQJ88702.1"/>
    </source>
</evidence>
<dbReference type="InterPro" id="IPR010341">
    <property type="entry name" value="DUF936_pln"/>
</dbReference>
<reference evidence="3 4" key="1">
    <citation type="journal article" date="2010" name="Nature">
        <title>Genome sequencing and analysis of the model grass Brachypodium distachyon.</title>
        <authorList>
            <consortium name="International Brachypodium Initiative"/>
        </authorList>
    </citation>
    <scope>NUCLEOTIDE SEQUENCE [LARGE SCALE GENOMIC DNA]</scope>
    <source>
        <strain evidence="3 4">Bd21</strain>
    </source>
</reference>
<dbReference type="PANTHER" id="PTHR31928">
    <property type="entry name" value="EXPRESSED PROTEIN"/>
    <property type="match status" value="1"/>
</dbReference>
<dbReference type="AlphaFoldDB" id="A0A0Q3EME2"/>
<dbReference type="PANTHER" id="PTHR31928:SF17">
    <property type="entry name" value="OS11G0265300 PROTEIN"/>
    <property type="match status" value="1"/>
</dbReference>
<dbReference type="Pfam" id="PF21647">
    <property type="entry name" value="DUF6857"/>
    <property type="match status" value="1"/>
</dbReference>
<feature type="compositionally biased region" description="Basic and acidic residues" evidence="1">
    <location>
        <begin position="121"/>
        <end position="134"/>
    </location>
</feature>
<dbReference type="EMBL" id="CM000883">
    <property type="protein sequence ID" value="KQJ88702.1"/>
    <property type="molecule type" value="Genomic_DNA"/>
</dbReference>
<feature type="compositionally biased region" description="Basic and acidic residues" evidence="1">
    <location>
        <begin position="144"/>
        <end position="161"/>
    </location>
</feature>
<dbReference type="STRING" id="15368.A0A0Q3EME2"/>
<dbReference type="OrthoDB" id="1908057at2759"/>
<dbReference type="Gramene" id="KQJ88702">
    <property type="protein sequence ID" value="KQJ88702"/>
    <property type="gene ID" value="BRADI_4g20600v3"/>
</dbReference>
<sequence length="475" mass="50655">MEKPKKSNFPAHRRPGSISRDVKKSSSSLNMSTSSLPSISEDMDTTARRPAVVRFAPTPTARRNSIPSSQQAPASAAAPRPASSCGQRPSRSSAAARSLPLPEHSGPKALRRSWGWTGSAGDHKEETENGDLRSEGTASSVPRRMAEEKPLQRRESKEKITSRTKSRSSNLSPKPDVPLKPRSAQRSSSDAGKSSEKDPPSSTVSLDNMVRVPPPSKTSSSTPGASWESLPSDLKTLGSEVMNYKDAAEMAAVEAMQEASAAEIVLRCLSAFADLTASAAQHPPQHTVDEFLALQAAITRSAAVLGNHQQRRSGGHAGDWLRAAVSADLAPFSLYRKKNQQSAEEEPPAACFPSANPLAAGEEAAVAGEAEEEEMEITWLEAAARRLGEEMSAWFAGHVEGLVDGDVAGTLGQLKRVNDWLDTDGAGPRRSEAAERLRKKIFGYLLDHVESAVVALNGGAAPNRGKSNRSVYSVP</sequence>
<dbReference type="FunCoup" id="A0A0Q3EME2">
    <property type="interactions" value="664"/>
</dbReference>
<accession>A0A0Q3EME2</accession>
<feature type="compositionally biased region" description="Low complexity" evidence="1">
    <location>
        <begin position="65"/>
        <end position="102"/>
    </location>
</feature>
<organism evidence="3">
    <name type="scientific">Brachypodium distachyon</name>
    <name type="common">Purple false brome</name>
    <name type="synonym">Trachynia distachya</name>
    <dbReference type="NCBI Taxonomy" id="15368"/>
    <lineage>
        <taxon>Eukaryota</taxon>
        <taxon>Viridiplantae</taxon>
        <taxon>Streptophyta</taxon>
        <taxon>Embryophyta</taxon>
        <taxon>Tracheophyta</taxon>
        <taxon>Spermatophyta</taxon>
        <taxon>Magnoliopsida</taxon>
        <taxon>Liliopsida</taxon>
        <taxon>Poales</taxon>
        <taxon>Poaceae</taxon>
        <taxon>BOP clade</taxon>
        <taxon>Pooideae</taxon>
        <taxon>Stipodae</taxon>
        <taxon>Brachypodieae</taxon>
        <taxon>Brachypodium</taxon>
    </lineage>
</organism>
<feature type="compositionally biased region" description="Low complexity" evidence="1">
    <location>
        <begin position="25"/>
        <end position="40"/>
    </location>
</feature>
<dbReference type="InParanoid" id="A0A0Q3EME2"/>
<name>A0A0Q3EME2_BRADI</name>
<evidence type="ECO:0000313" key="4">
    <source>
        <dbReference type="EnsemblPlants" id="KQJ88702"/>
    </source>
</evidence>
<evidence type="ECO:0000313" key="5">
    <source>
        <dbReference type="Proteomes" id="UP000008810"/>
    </source>
</evidence>
<gene>
    <name evidence="3" type="ORF">BRADI_4g20600v3</name>
</gene>
<reference evidence="4" key="3">
    <citation type="submission" date="2018-08" db="UniProtKB">
        <authorList>
            <consortium name="EnsemblPlants"/>
        </authorList>
    </citation>
    <scope>IDENTIFICATION</scope>
    <source>
        <strain evidence="4">cv. Bd21</strain>
    </source>
</reference>